<proteinExistence type="predicted"/>
<feature type="compositionally biased region" description="Basic and acidic residues" evidence="1">
    <location>
        <begin position="1"/>
        <end position="14"/>
    </location>
</feature>
<dbReference type="AlphaFoldDB" id="A0A9Q3BGX5"/>
<evidence type="ECO:0000313" key="2">
    <source>
        <dbReference type="EMBL" id="MBW0464700.1"/>
    </source>
</evidence>
<dbReference type="EMBL" id="AVOT02000855">
    <property type="protein sequence ID" value="MBW0464700.1"/>
    <property type="molecule type" value="Genomic_DNA"/>
</dbReference>
<gene>
    <name evidence="2" type="ORF">O181_004415</name>
</gene>
<feature type="region of interest" description="Disordered" evidence="1">
    <location>
        <begin position="1"/>
        <end position="45"/>
    </location>
</feature>
<protein>
    <submittedName>
        <fullName evidence="2">Uncharacterized protein</fullName>
    </submittedName>
</protein>
<sequence length="115" mass="12822">MRPKGAKGEAHHPPIPDGCQTASGPNWAKFWPTSSRTHKPQIGHTWPQTPIFHPWPLATTRGQQDVPSSKGKPFTSVIDHALQGQGMGIYSIIYHYAPFFLRNPMVKLSRINSVI</sequence>
<dbReference type="Proteomes" id="UP000765509">
    <property type="component" value="Unassembled WGS sequence"/>
</dbReference>
<accession>A0A9Q3BGX5</accession>
<reference evidence="2" key="1">
    <citation type="submission" date="2021-03" db="EMBL/GenBank/DDBJ databases">
        <title>Draft genome sequence of rust myrtle Austropuccinia psidii MF-1, a brazilian biotype.</title>
        <authorList>
            <person name="Quecine M.C."/>
            <person name="Pachon D.M.R."/>
            <person name="Bonatelli M.L."/>
            <person name="Correr F.H."/>
            <person name="Franceschini L.M."/>
            <person name="Leite T.F."/>
            <person name="Margarido G.R.A."/>
            <person name="Almeida C.A."/>
            <person name="Ferrarezi J.A."/>
            <person name="Labate C.A."/>
        </authorList>
    </citation>
    <scope>NUCLEOTIDE SEQUENCE</scope>
    <source>
        <strain evidence="2">MF-1</strain>
    </source>
</reference>
<evidence type="ECO:0000313" key="3">
    <source>
        <dbReference type="Proteomes" id="UP000765509"/>
    </source>
</evidence>
<name>A0A9Q3BGX5_9BASI</name>
<organism evidence="2 3">
    <name type="scientific">Austropuccinia psidii MF-1</name>
    <dbReference type="NCBI Taxonomy" id="1389203"/>
    <lineage>
        <taxon>Eukaryota</taxon>
        <taxon>Fungi</taxon>
        <taxon>Dikarya</taxon>
        <taxon>Basidiomycota</taxon>
        <taxon>Pucciniomycotina</taxon>
        <taxon>Pucciniomycetes</taxon>
        <taxon>Pucciniales</taxon>
        <taxon>Sphaerophragmiaceae</taxon>
        <taxon>Austropuccinia</taxon>
    </lineage>
</organism>
<comment type="caution">
    <text evidence="2">The sequence shown here is derived from an EMBL/GenBank/DDBJ whole genome shotgun (WGS) entry which is preliminary data.</text>
</comment>
<keyword evidence="3" id="KW-1185">Reference proteome</keyword>
<evidence type="ECO:0000256" key="1">
    <source>
        <dbReference type="SAM" id="MobiDB-lite"/>
    </source>
</evidence>